<feature type="non-terminal residue" evidence="2">
    <location>
        <position position="51"/>
    </location>
</feature>
<dbReference type="EMBL" id="JANPWB010000015">
    <property type="protein sequence ID" value="KAJ1091816.1"/>
    <property type="molecule type" value="Genomic_DNA"/>
</dbReference>
<evidence type="ECO:0000313" key="2">
    <source>
        <dbReference type="EMBL" id="KAJ1091816.1"/>
    </source>
</evidence>
<comment type="caution">
    <text evidence="2">The sequence shown here is derived from an EMBL/GenBank/DDBJ whole genome shotgun (WGS) entry which is preliminary data.</text>
</comment>
<name>A0AAV7LJK0_PLEWA</name>
<keyword evidence="3" id="KW-1185">Reference proteome</keyword>
<evidence type="ECO:0000313" key="3">
    <source>
        <dbReference type="Proteomes" id="UP001066276"/>
    </source>
</evidence>
<accession>A0AAV7LJK0</accession>
<feature type="region of interest" description="Disordered" evidence="1">
    <location>
        <begin position="27"/>
        <end position="51"/>
    </location>
</feature>
<proteinExistence type="predicted"/>
<dbReference type="Proteomes" id="UP001066276">
    <property type="component" value="Chromosome 11"/>
</dbReference>
<feature type="non-terminal residue" evidence="2">
    <location>
        <position position="1"/>
    </location>
</feature>
<organism evidence="2 3">
    <name type="scientific">Pleurodeles waltl</name>
    <name type="common">Iberian ribbed newt</name>
    <dbReference type="NCBI Taxonomy" id="8319"/>
    <lineage>
        <taxon>Eukaryota</taxon>
        <taxon>Metazoa</taxon>
        <taxon>Chordata</taxon>
        <taxon>Craniata</taxon>
        <taxon>Vertebrata</taxon>
        <taxon>Euteleostomi</taxon>
        <taxon>Amphibia</taxon>
        <taxon>Batrachia</taxon>
        <taxon>Caudata</taxon>
        <taxon>Salamandroidea</taxon>
        <taxon>Salamandridae</taxon>
        <taxon>Pleurodelinae</taxon>
        <taxon>Pleurodeles</taxon>
    </lineage>
</organism>
<protein>
    <submittedName>
        <fullName evidence="2">Uncharacterized protein</fullName>
    </submittedName>
</protein>
<evidence type="ECO:0000256" key="1">
    <source>
        <dbReference type="SAM" id="MobiDB-lite"/>
    </source>
</evidence>
<gene>
    <name evidence="2" type="ORF">NDU88_004931</name>
</gene>
<reference evidence="2" key="1">
    <citation type="journal article" date="2022" name="bioRxiv">
        <title>Sequencing and chromosome-scale assembly of the giantPleurodeles waltlgenome.</title>
        <authorList>
            <person name="Brown T."/>
            <person name="Elewa A."/>
            <person name="Iarovenko S."/>
            <person name="Subramanian E."/>
            <person name="Araus A.J."/>
            <person name="Petzold A."/>
            <person name="Susuki M."/>
            <person name="Suzuki K.-i.T."/>
            <person name="Hayashi T."/>
            <person name="Toyoda A."/>
            <person name="Oliveira C."/>
            <person name="Osipova E."/>
            <person name="Leigh N.D."/>
            <person name="Simon A."/>
            <person name="Yun M.H."/>
        </authorList>
    </citation>
    <scope>NUCLEOTIDE SEQUENCE</scope>
    <source>
        <strain evidence="2">20211129_DDA</strain>
        <tissue evidence="2">Liver</tissue>
    </source>
</reference>
<sequence>KYRISRLSSRCGENTHPDAWLQQTGCAQSKNPLSSDRLSFRRTSQGHAAAA</sequence>
<dbReference type="AlphaFoldDB" id="A0AAV7LJK0"/>